<sequence>MKQSTTSSVALLALATTTSHAATITFWTLDSVQRTIYFTQNPGSAQMVPMTVTPFRNTTMSFPDGWAGNFYAVANGEYNRPGMLGEVQFSGWLGKTYFDVSAIVDGTDQHNVKQMWPRMAQTPMSGCEVFPCNNCYWLPDDIQTKVTDETDLMATLGTGSTGIAFVSPHQEAPGTSQSHHAPQYQPSAQKPPVAVPAAPPRQYQQAVAAAAAPPAPQYQPPPPPAAAATPQYQPPPPPPPPPAAAATPQYQLPPPQYQPPPPAAAVATPQYQPPPPPAVAAAAAPRYQAPAFRVAAQMQSTTVDYQSSPSAAATSNGEAPQSTQSDESASAQESEPASAQESEPASAQESESAATANAAGSDGHSSASPQGDDLPYSDDDEHEPASEEESSSPWQEGESSGQEEETSVQDE</sequence>
<keyword evidence="2" id="KW-0732">Signal</keyword>
<evidence type="ECO:0000313" key="3">
    <source>
        <dbReference type="EMBL" id="RCI16463.1"/>
    </source>
</evidence>
<keyword evidence="4" id="KW-1185">Reference proteome</keyword>
<feature type="compositionally biased region" description="Pro residues" evidence="1">
    <location>
        <begin position="213"/>
        <end position="225"/>
    </location>
</feature>
<feature type="compositionally biased region" description="Pro residues" evidence="1">
    <location>
        <begin position="251"/>
        <end position="263"/>
    </location>
</feature>
<gene>
    <name evidence="3" type="ORF">L249_2089</name>
</gene>
<feature type="signal peptide" evidence="2">
    <location>
        <begin position="1"/>
        <end position="21"/>
    </location>
</feature>
<feature type="compositionally biased region" description="Polar residues" evidence="1">
    <location>
        <begin position="298"/>
        <end position="320"/>
    </location>
</feature>
<feature type="chain" id="PRO_5016786920" description="DNase1 protein" evidence="2">
    <location>
        <begin position="22"/>
        <end position="411"/>
    </location>
</feature>
<dbReference type="Proteomes" id="UP000253664">
    <property type="component" value="Unassembled WGS sequence"/>
</dbReference>
<dbReference type="AlphaFoldDB" id="A0A367LPU2"/>
<comment type="caution">
    <text evidence="3">The sequence shown here is derived from an EMBL/GenBank/DDBJ whole genome shotgun (WGS) entry which is preliminary data.</text>
</comment>
<feature type="compositionally biased region" description="Polar residues" evidence="1">
    <location>
        <begin position="173"/>
        <end position="188"/>
    </location>
</feature>
<evidence type="ECO:0000256" key="1">
    <source>
        <dbReference type="SAM" id="MobiDB-lite"/>
    </source>
</evidence>
<organism evidence="3 4">
    <name type="scientific">Ophiocordyceps polyrhachis-furcata BCC 54312</name>
    <dbReference type="NCBI Taxonomy" id="1330021"/>
    <lineage>
        <taxon>Eukaryota</taxon>
        <taxon>Fungi</taxon>
        <taxon>Dikarya</taxon>
        <taxon>Ascomycota</taxon>
        <taxon>Pezizomycotina</taxon>
        <taxon>Sordariomycetes</taxon>
        <taxon>Hypocreomycetidae</taxon>
        <taxon>Hypocreales</taxon>
        <taxon>Ophiocordycipitaceae</taxon>
        <taxon>Ophiocordyceps</taxon>
    </lineage>
</organism>
<feature type="region of interest" description="Disordered" evidence="1">
    <location>
        <begin position="163"/>
        <end position="285"/>
    </location>
</feature>
<proteinExistence type="predicted"/>
<evidence type="ECO:0000256" key="2">
    <source>
        <dbReference type="SAM" id="SignalP"/>
    </source>
</evidence>
<name>A0A367LPU2_9HYPO</name>
<feature type="compositionally biased region" description="Low complexity" evidence="1">
    <location>
        <begin position="321"/>
        <end position="363"/>
    </location>
</feature>
<evidence type="ECO:0008006" key="5">
    <source>
        <dbReference type="Google" id="ProtNLM"/>
    </source>
</evidence>
<dbReference type="EMBL" id="LKCN02000001">
    <property type="protein sequence ID" value="RCI16463.1"/>
    <property type="molecule type" value="Genomic_DNA"/>
</dbReference>
<feature type="region of interest" description="Disordered" evidence="1">
    <location>
        <begin position="298"/>
        <end position="411"/>
    </location>
</feature>
<feature type="compositionally biased region" description="Acidic residues" evidence="1">
    <location>
        <begin position="401"/>
        <end position="411"/>
    </location>
</feature>
<evidence type="ECO:0000313" key="4">
    <source>
        <dbReference type="Proteomes" id="UP000253664"/>
    </source>
</evidence>
<protein>
    <recommendedName>
        <fullName evidence="5">DNase1 protein</fullName>
    </recommendedName>
</protein>
<dbReference type="OrthoDB" id="3513524at2759"/>
<feature type="compositionally biased region" description="Pro residues" evidence="1">
    <location>
        <begin position="232"/>
        <end position="243"/>
    </location>
</feature>
<feature type="compositionally biased region" description="Low complexity" evidence="1">
    <location>
        <begin position="200"/>
        <end position="212"/>
    </location>
</feature>
<feature type="compositionally biased region" description="Low complexity" evidence="1">
    <location>
        <begin position="391"/>
        <end position="400"/>
    </location>
</feature>
<feature type="compositionally biased region" description="Acidic residues" evidence="1">
    <location>
        <begin position="375"/>
        <end position="390"/>
    </location>
</feature>
<accession>A0A367LPU2</accession>
<reference evidence="3 4" key="1">
    <citation type="journal article" date="2015" name="BMC Genomics">
        <title>Insights from the genome of Ophiocordyceps polyrhachis-furcata to pathogenicity and host specificity in insect fungi.</title>
        <authorList>
            <person name="Wichadakul D."/>
            <person name="Kobmoo N."/>
            <person name="Ingsriswang S."/>
            <person name="Tangphatsornruang S."/>
            <person name="Chantasingh D."/>
            <person name="Luangsa-ard J.J."/>
            <person name="Eurwilaichitr L."/>
        </authorList>
    </citation>
    <scope>NUCLEOTIDE SEQUENCE [LARGE SCALE GENOMIC DNA]</scope>
    <source>
        <strain evidence="3 4">BCC 54312</strain>
    </source>
</reference>